<dbReference type="EMBL" id="LBPR01000014">
    <property type="protein sequence ID" value="KKP61386.1"/>
    <property type="molecule type" value="Genomic_DNA"/>
</dbReference>
<accession>A0A0G0BCP6</accession>
<dbReference type="Gene3D" id="3.40.50.1000">
    <property type="entry name" value="HAD superfamily/HAD-like"/>
    <property type="match status" value="1"/>
</dbReference>
<gene>
    <name evidence="1" type="ORF">UR56_C0014G0019</name>
</gene>
<evidence type="ECO:0000313" key="1">
    <source>
        <dbReference type="EMBL" id="KKP61386.1"/>
    </source>
</evidence>
<protein>
    <submittedName>
        <fullName evidence="1">Uncharacterized protein</fullName>
    </submittedName>
</protein>
<organism evidence="1 2">
    <name type="scientific">Candidatus Roizmanbacteria bacterium GW2011_GWC2_34_23</name>
    <dbReference type="NCBI Taxonomy" id="1618484"/>
    <lineage>
        <taxon>Bacteria</taxon>
        <taxon>Candidatus Roizmaniibacteriota</taxon>
    </lineage>
</organism>
<dbReference type="Proteomes" id="UP000034004">
    <property type="component" value="Unassembled WGS sequence"/>
</dbReference>
<comment type="caution">
    <text evidence="1">The sequence shown here is derived from an EMBL/GenBank/DDBJ whole genome shotgun (WGS) entry which is preliminary data.</text>
</comment>
<name>A0A0G0BCP6_9BACT</name>
<proteinExistence type="predicted"/>
<dbReference type="AlphaFoldDB" id="A0A0G0BCP6"/>
<reference evidence="1 2" key="1">
    <citation type="journal article" date="2015" name="Nature">
        <title>rRNA introns, odd ribosomes, and small enigmatic genomes across a large radiation of phyla.</title>
        <authorList>
            <person name="Brown C.T."/>
            <person name="Hug L.A."/>
            <person name="Thomas B.C."/>
            <person name="Sharon I."/>
            <person name="Castelle C.J."/>
            <person name="Singh A."/>
            <person name="Wilkins M.J."/>
            <person name="Williams K.H."/>
            <person name="Banfield J.F."/>
        </authorList>
    </citation>
    <scope>NUCLEOTIDE SEQUENCE [LARGE SCALE GENOMIC DNA]</scope>
</reference>
<sequence>MKKILKVGFDLDGVILYNPIRFVRPIAKLLKPLKSFILKQKEEFFYYPESNVEQFLFRLLHKTSFMADPALKDIELLVKSKKIKAYIITGRYSFLKKDYKVWLKKINADSIFEKCYQNKDDLQPNEFKEKMIKKLNLDIYIEDNLDIVQKLNHHTNAKIFWITNILDKYISYQYKFRNLKEALQNLPKSK</sequence>
<dbReference type="InterPro" id="IPR023214">
    <property type="entry name" value="HAD_sf"/>
</dbReference>
<dbReference type="InterPro" id="IPR036412">
    <property type="entry name" value="HAD-like_sf"/>
</dbReference>
<dbReference type="SUPFAM" id="SSF56784">
    <property type="entry name" value="HAD-like"/>
    <property type="match status" value="1"/>
</dbReference>
<evidence type="ECO:0000313" key="2">
    <source>
        <dbReference type="Proteomes" id="UP000034004"/>
    </source>
</evidence>